<proteinExistence type="predicted"/>
<sequence length="95" mass="11115">MCNKLIQTKINQKINMFKNNRKLYLDETQHLNIKTGAFASINNNYILTPYVYTTPDIILKVMYMFSDGHENSFIHGVSMESVIRFLDEKYGKSQT</sequence>
<name>A0A6C0JAX2_9ZZZZ</name>
<dbReference type="AlphaFoldDB" id="A0A6C0JAX2"/>
<protein>
    <submittedName>
        <fullName evidence="1">Uncharacterized protein</fullName>
    </submittedName>
</protein>
<accession>A0A6C0JAX2</accession>
<organism evidence="1">
    <name type="scientific">viral metagenome</name>
    <dbReference type="NCBI Taxonomy" id="1070528"/>
    <lineage>
        <taxon>unclassified sequences</taxon>
        <taxon>metagenomes</taxon>
        <taxon>organismal metagenomes</taxon>
    </lineage>
</organism>
<reference evidence="1" key="1">
    <citation type="journal article" date="2020" name="Nature">
        <title>Giant virus diversity and host interactions through global metagenomics.</title>
        <authorList>
            <person name="Schulz F."/>
            <person name="Roux S."/>
            <person name="Paez-Espino D."/>
            <person name="Jungbluth S."/>
            <person name="Walsh D.A."/>
            <person name="Denef V.J."/>
            <person name="McMahon K.D."/>
            <person name="Konstantinidis K.T."/>
            <person name="Eloe-Fadrosh E.A."/>
            <person name="Kyrpides N.C."/>
            <person name="Woyke T."/>
        </authorList>
    </citation>
    <scope>NUCLEOTIDE SEQUENCE</scope>
    <source>
        <strain evidence="1">GVMAG-M-3300025880-56</strain>
    </source>
</reference>
<dbReference type="EMBL" id="MN740350">
    <property type="protein sequence ID" value="QHU01826.1"/>
    <property type="molecule type" value="Genomic_DNA"/>
</dbReference>
<evidence type="ECO:0000313" key="1">
    <source>
        <dbReference type="EMBL" id="QHU01826.1"/>
    </source>
</evidence>